<sequence length="231" mass="26934">MTEITLNRNEEQIIRMLQKHFFNLRQRQKQDIDITSLTDDLRFTLTFVNDSVMHPVPLLKKMGILVAKYGKQNKKLVGIHYQILQKHLFLPRTRTISSLHREGWKDADEKQRTVFIPFVGINFLKEWSILIYPEDTDLSRYIAENARLIASEELLQPKNANKNVDDILNNAGDQRFPLVAIQYEREFANFDLANYPPLNFGEKQNQKTNLGIVKGDTFEFVIGGKLEKVQT</sequence>
<organism evidence="1 2">
    <name type="scientific">Tritrichomonas foetus</name>
    <dbReference type="NCBI Taxonomy" id="1144522"/>
    <lineage>
        <taxon>Eukaryota</taxon>
        <taxon>Metamonada</taxon>
        <taxon>Parabasalia</taxon>
        <taxon>Tritrichomonadida</taxon>
        <taxon>Tritrichomonadidae</taxon>
        <taxon>Tritrichomonas</taxon>
    </lineage>
</organism>
<evidence type="ECO:0008006" key="3">
    <source>
        <dbReference type="Google" id="ProtNLM"/>
    </source>
</evidence>
<dbReference type="Proteomes" id="UP000179807">
    <property type="component" value="Unassembled WGS sequence"/>
</dbReference>
<evidence type="ECO:0000313" key="2">
    <source>
        <dbReference type="Proteomes" id="UP000179807"/>
    </source>
</evidence>
<dbReference type="VEuPathDB" id="TrichDB:TRFO_27675"/>
<name>A0A1J4K1H4_9EUKA</name>
<dbReference type="GeneID" id="94840403"/>
<dbReference type="EMBL" id="MLAK01000781">
    <property type="protein sequence ID" value="OHT04810.1"/>
    <property type="molecule type" value="Genomic_DNA"/>
</dbReference>
<accession>A0A1J4K1H4</accession>
<gene>
    <name evidence="1" type="ORF">TRFO_27675</name>
</gene>
<reference evidence="1" key="1">
    <citation type="submission" date="2016-10" db="EMBL/GenBank/DDBJ databases">
        <authorList>
            <person name="Benchimol M."/>
            <person name="Almeida L.G."/>
            <person name="Vasconcelos A.T."/>
            <person name="Perreira-Neves A."/>
            <person name="Rosa I.A."/>
            <person name="Tasca T."/>
            <person name="Bogo M.R."/>
            <person name="de Souza W."/>
        </authorList>
    </citation>
    <scope>NUCLEOTIDE SEQUENCE [LARGE SCALE GENOMIC DNA]</scope>
    <source>
        <strain evidence="1">K</strain>
    </source>
</reference>
<protein>
    <recommendedName>
        <fullName evidence="3">Initiator binding domain-containing protein</fullName>
    </recommendedName>
</protein>
<keyword evidence="2" id="KW-1185">Reference proteome</keyword>
<proteinExistence type="predicted"/>
<dbReference type="AlphaFoldDB" id="A0A1J4K1H4"/>
<evidence type="ECO:0000313" key="1">
    <source>
        <dbReference type="EMBL" id="OHT04810.1"/>
    </source>
</evidence>
<dbReference type="OrthoDB" id="10524822at2759"/>
<dbReference type="RefSeq" id="XP_068357946.1">
    <property type="nucleotide sequence ID" value="XM_068505699.1"/>
</dbReference>
<comment type="caution">
    <text evidence="1">The sequence shown here is derived from an EMBL/GenBank/DDBJ whole genome shotgun (WGS) entry which is preliminary data.</text>
</comment>